<evidence type="ECO:0000256" key="1">
    <source>
        <dbReference type="ARBA" id="ARBA00004196"/>
    </source>
</evidence>
<reference evidence="6" key="1">
    <citation type="submission" date="2021-03" db="EMBL/GenBank/DDBJ databases">
        <title>Plesiomonas shigelloides zfcc0051, isolated from zebrafish feces.</title>
        <authorList>
            <person name="Vanderhoek Z."/>
            <person name="Gaulke C."/>
        </authorList>
    </citation>
    <scope>NUCLEOTIDE SEQUENCE</scope>
    <source>
        <strain evidence="6">Zfcc0051</strain>
    </source>
</reference>
<evidence type="ECO:0000259" key="5">
    <source>
        <dbReference type="Pfam" id="PF00532"/>
    </source>
</evidence>
<dbReference type="NCBIfam" id="NF008185">
    <property type="entry name" value="PRK10936.1"/>
    <property type="match status" value="1"/>
</dbReference>
<name>A0A8I1WBH7_PLESH</name>
<feature type="domain" description="Periplasmic binding protein/LacI sugar binding" evidence="5">
    <location>
        <begin position="50"/>
        <end position="330"/>
    </location>
</feature>
<comment type="caution">
    <text evidence="6">The sequence shown here is derived from an EMBL/GenBank/DDBJ whole genome shotgun (WGS) entry which is preliminary data.</text>
</comment>
<dbReference type="Pfam" id="PF00532">
    <property type="entry name" value="Peripla_BP_1"/>
    <property type="match status" value="1"/>
</dbReference>
<dbReference type="Gene3D" id="3.40.50.2300">
    <property type="match status" value="2"/>
</dbReference>
<protein>
    <submittedName>
        <fullName evidence="6">TMAO reductase system periplasmic protein TorT</fullName>
    </submittedName>
</protein>
<dbReference type="InterPro" id="IPR001761">
    <property type="entry name" value="Peripla_BP/Lac1_sug-bd_dom"/>
</dbReference>
<evidence type="ECO:0000313" key="6">
    <source>
        <dbReference type="EMBL" id="MBO1109685.1"/>
    </source>
</evidence>
<dbReference type="NCBIfam" id="TIGR02955">
    <property type="entry name" value="TMAO_TorT"/>
    <property type="match status" value="1"/>
</dbReference>
<dbReference type="PANTHER" id="PTHR46847:SF1">
    <property type="entry name" value="D-ALLOSE-BINDING PERIPLASMIC PROTEIN-RELATED"/>
    <property type="match status" value="1"/>
</dbReference>
<dbReference type="EMBL" id="JAFNAA010000024">
    <property type="protein sequence ID" value="MBO1109685.1"/>
    <property type="molecule type" value="Genomic_DNA"/>
</dbReference>
<dbReference type="SUPFAM" id="SSF53822">
    <property type="entry name" value="Periplasmic binding protein-like I"/>
    <property type="match status" value="1"/>
</dbReference>
<dbReference type="InterPro" id="IPR028082">
    <property type="entry name" value="Peripla_BP_I"/>
</dbReference>
<evidence type="ECO:0000256" key="4">
    <source>
        <dbReference type="SAM" id="SignalP"/>
    </source>
</evidence>
<organism evidence="6 7">
    <name type="scientific">Plesiomonas shigelloides</name>
    <name type="common">Aeromonas shigelloides</name>
    <dbReference type="NCBI Taxonomy" id="703"/>
    <lineage>
        <taxon>Bacteria</taxon>
        <taxon>Pseudomonadati</taxon>
        <taxon>Pseudomonadota</taxon>
        <taxon>Gammaproteobacteria</taxon>
        <taxon>Enterobacterales</taxon>
        <taxon>Enterobacteriaceae</taxon>
        <taxon>Plesiomonas</taxon>
    </lineage>
</organism>
<proteinExistence type="inferred from homology"/>
<feature type="chain" id="PRO_5034348568" evidence="4">
    <location>
        <begin position="22"/>
        <end position="341"/>
    </location>
</feature>
<dbReference type="GO" id="GO:0030313">
    <property type="term" value="C:cell envelope"/>
    <property type="evidence" value="ECO:0007669"/>
    <property type="project" value="UniProtKB-SubCell"/>
</dbReference>
<comment type="subcellular location">
    <subcellularLocation>
        <location evidence="1">Cell envelope</location>
    </subcellularLocation>
</comment>
<gene>
    <name evidence="6" type="primary">torT</name>
    <name evidence="6" type="ORF">J2R62_16010</name>
</gene>
<feature type="signal peptide" evidence="4">
    <location>
        <begin position="1"/>
        <end position="21"/>
    </location>
</feature>
<dbReference type="InterPro" id="IPR014301">
    <property type="entry name" value="TMAO_TorT"/>
</dbReference>
<dbReference type="AlphaFoldDB" id="A0A8I1WBH7"/>
<dbReference type="Proteomes" id="UP000664658">
    <property type="component" value="Unassembled WGS sequence"/>
</dbReference>
<comment type="similarity">
    <text evidence="2">Belongs to the bacterial solute-binding protein 2 family.</text>
</comment>
<evidence type="ECO:0000313" key="7">
    <source>
        <dbReference type="Proteomes" id="UP000664658"/>
    </source>
</evidence>
<sequence length="341" mass="37851">MRAVFFLLPVLLSLPLATGYAQLRHWQSEQHSVPLDTALSPTPKPADKPWKLCALYPSLKDSYWLSVNFGMLEAARRYAVALKIMEASGYNQLHTQQEQIAQCRQWGADALIVGSSTAQLPQLKTWAGPLPVIELVNATHNPHIATRVGVPWYQMGYLPGHYLAQQAKGKPMNVLLMPGPRDAGGSNEMLTGFKQALAGSQLHIVDIAYGDNDTEVQRNLLQDMLERYPNIDIVAGTAIAAEVAMGENLRRAKPLEIVSFYLSHQVYRGLKRGKIAVSASDQMVWQGELAVEQAVRVLQHLPVSNNISPPLLLLTPHNIHRNEITRSLSPLGFRPVYSYQP</sequence>
<keyword evidence="3 4" id="KW-0732">Signal</keyword>
<evidence type="ECO:0000256" key="2">
    <source>
        <dbReference type="ARBA" id="ARBA00007639"/>
    </source>
</evidence>
<dbReference type="RefSeq" id="WP_207542693.1">
    <property type="nucleotide sequence ID" value="NZ_JAFNAA010000024.1"/>
</dbReference>
<accession>A0A8I1WBH7</accession>
<dbReference type="PANTHER" id="PTHR46847">
    <property type="entry name" value="D-ALLOSE-BINDING PERIPLASMIC PROTEIN-RELATED"/>
    <property type="match status" value="1"/>
</dbReference>
<evidence type="ECO:0000256" key="3">
    <source>
        <dbReference type="ARBA" id="ARBA00022729"/>
    </source>
</evidence>
<dbReference type="CDD" id="cd06306">
    <property type="entry name" value="PBP1_TorT-like"/>
    <property type="match status" value="1"/>
</dbReference>